<name>A0A2T0WVI6_9BACT</name>
<dbReference type="RefSeq" id="WP_106131930.1">
    <property type="nucleotide sequence ID" value="NZ_PVTR01000001.1"/>
</dbReference>
<dbReference type="OrthoDB" id="681139at2"/>
<protein>
    <submittedName>
        <fullName evidence="1">Uncharacterized protein</fullName>
    </submittedName>
</protein>
<comment type="caution">
    <text evidence="1">The sequence shown here is derived from an EMBL/GenBank/DDBJ whole genome shotgun (WGS) entry which is preliminary data.</text>
</comment>
<dbReference type="AlphaFoldDB" id="A0A2T0WVI6"/>
<organism evidence="1 2">
    <name type="scientific">Mongoliibacter ruber</name>
    <dbReference type="NCBI Taxonomy" id="1750599"/>
    <lineage>
        <taxon>Bacteria</taxon>
        <taxon>Pseudomonadati</taxon>
        <taxon>Bacteroidota</taxon>
        <taxon>Cytophagia</taxon>
        <taxon>Cytophagales</taxon>
        <taxon>Cyclobacteriaceae</taxon>
        <taxon>Mongoliibacter</taxon>
    </lineage>
</organism>
<dbReference type="Proteomes" id="UP000238157">
    <property type="component" value="Unassembled WGS sequence"/>
</dbReference>
<dbReference type="EMBL" id="PVTR01000001">
    <property type="protein sequence ID" value="PRY90705.1"/>
    <property type="molecule type" value="Genomic_DNA"/>
</dbReference>
<evidence type="ECO:0000313" key="1">
    <source>
        <dbReference type="EMBL" id="PRY90705.1"/>
    </source>
</evidence>
<keyword evidence="2" id="KW-1185">Reference proteome</keyword>
<gene>
    <name evidence="1" type="ORF">CLW00_101370</name>
</gene>
<sequence>MNTRVKKTQEVDNRKAFNSFTKYPSSGKSVFQFIDNREESLTQSDLKEMANNSKEIRQLKTLQEVANTRLAKPMKVSTPVIQRQVPQGSDSKQKEIPNTVYTARGGENKMFNKDRYPRKNFSFGAHTRNAVFMRYNPQFAGNRIISIRGNSGEQVNVEGVQLDHQISWDTIANAMHDHNINHGRDWKYSLFDAKMYYNDIENLLPALGAINASAGKLGVNEMPRIHHGLEIYQGNLQTAWMNLQAGLVAVGHGITDENAEKIAILLHNVTSSMNDVTEEIL</sequence>
<reference evidence="1 2" key="1">
    <citation type="submission" date="2018-03" db="EMBL/GenBank/DDBJ databases">
        <title>Genomic Encyclopedia of Archaeal and Bacterial Type Strains, Phase II (KMG-II): from individual species to whole genera.</title>
        <authorList>
            <person name="Goeker M."/>
        </authorList>
    </citation>
    <scope>NUCLEOTIDE SEQUENCE [LARGE SCALE GENOMIC DNA]</scope>
    <source>
        <strain evidence="1 2">DSM 27929</strain>
    </source>
</reference>
<proteinExistence type="predicted"/>
<evidence type="ECO:0000313" key="2">
    <source>
        <dbReference type="Proteomes" id="UP000238157"/>
    </source>
</evidence>
<accession>A0A2T0WVI6</accession>